<dbReference type="Pfam" id="PF00590">
    <property type="entry name" value="TP_methylase"/>
    <property type="match status" value="1"/>
</dbReference>
<keyword evidence="3 7" id="KW-0489">Methyltransferase</keyword>
<organism evidence="7 8">
    <name type="scientific">Syntrophomonas zehnderi OL-4</name>
    <dbReference type="NCBI Taxonomy" id="690567"/>
    <lineage>
        <taxon>Bacteria</taxon>
        <taxon>Bacillati</taxon>
        <taxon>Bacillota</taxon>
        <taxon>Clostridia</taxon>
        <taxon>Eubacteriales</taxon>
        <taxon>Syntrophomonadaceae</taxon>
        <taxon>Syntrophomonas</taxon>
    </lineage>
</organism>
<sequence>MGPGQRDLITPRALASLHQAEVIIGYKTYIALIKDLISDKQVISSGMRKETERARLAVDMAKQGKLVAVVSSGDPGVYGMAGIILEVAGDSVPVEIIPGVTAGTAAAALLGAPIMHDFTVISLSDLLTPWEKIVNRLHAAGQGDFVVIIYNPRSQGRQQQIEAARQILIEYRSPHTPVGIVRNAGRVDCQVVITDLENLLKEEIDMVSTVIIGNSETRLENGCMVTPRGYAL</sequence>
<dbReference type="GO" id="GO:0009236">
    <property type="term" value="P:cobalamin biosynthetic process"/>
    <property type="evidence" value="ECO:0007669"/>
    <property type="project" value="UniProtKB-UniPathway"/>
</dbReference>
<keyword evidence="8" id="KW-1185">Reference proteome</keyword>
<evidence type="ECO:0000256" key="1">
    <source>
        <dbReference type="ARBA" id="ARBA00004953"/>
    </source>
</evidence>
<dbReference type="NCBIfam" id="TIGR01466">
    <property type="entry name" value="cobJ_cbiH"/>
    <property type="match status" value="1"/>
</dbReference>
<keyword evidence="5" id="KW-0949">S-adenosyl-L-methionine</keyword>
<dbReference type="GO" id="GO:0032259">
    <property type="term" value="P:methylation"/>
    <property type="evidence" value="ECO:0007669"/>
    <property type="project" value="UniProtKB-KW"/>
</dbReference>
<evidence type="ECO:0000259" key="6">
    <source>
        <dbReference type="Pfam" id="PF00590"/>
    </source>
</evidence>
<evidence type="ECO:0000256" key="2">
    <source>
        <dbReference type="ARBA" id="ARBA00022573"/>
    </source>
</evidence>
<proteinExistence type="predicted"/>
<dbReference type="AlphaFoldDB" id="A0A0E4C9N2"/>
<keyword evidence="4 7" id="KW-0808">Transferase</keyword>
<reference evidence="7 8" key="1">
    <citation type="submission" date="2015-03" db="EMBL/GenBank/DDBJ databases">
        <authorList>
            <person name="Murphy D."/>
        </authorList>
    </citation>
    <scope>NUCLEOTIDE SEQUENCE [LARGE SCALE GENOMIC DNA]</scope>
    <source>
        <strain evidence="7 8">OL-4</strain>
    </source>
</reference>
<evidence type="ECO:0000313" key="8">
    <source>
        <dbReference type="Proteomes" id="UP000045545"/>
    </source>
</evidence>
<evidence type="ECO:0000256" key="4">
    <source>
        <dbReference type="ARBA" id="ARBA00022679"/>
    </source>
</evidence>
<dbReference type="Proteomes" id="UP000045545">
    <property type="component" value="Unassembled WGS sequence"/>
</dbReference>
<dbReference type="UniPathway" id="UPA00148"/>
<keyword evidence="2" id="KW-0169">Cobalamin biosynthesis</keyword>
<dbReference type="PANTHER" id="PTHR47036:SF1">
    <property type="entry name" value="COBALT-FACTOR III C(17)-METHYLTRANSFERASE-RELATED"/>
    <property type="match status" value="1"/>
</dbReference>
<dbReference type="EMBL" id="CGIH01000050">
    <property type="protein sequence ID" value="CFY06960.1"/>
    <property type="molecule type" value="Genomic_DNA"/>
</dbReference>
<dbReference type="InterPro" id="IPR051810">
    <property type="entry name" value="Precorrin_MeTrfase"/>
</dbReference>
<accession>A0A0E4C9N2</accession>
<protein>
    <submittedName>
        <fullName evidence="7">Cobalamin (Vitamin B12) biosynthesis CobJ/CibH, precorrin-3B C17-methyltransferase, core</fullName>
    </submittedName>
</protein>
<dbReference type="PANTHER" id="PTHR47036">
    <property type="entry name" value="COBALT-FACTOR III C(17)-METHYLTRANSFERASE-RELATED"/>
    <property type="match status" value="1"/>
</dbReference>
<dbReference type="Gene3D" id="3.40.1010.10">
    <property type="entry name" value="Cobalt-precorrin-4 Transmethylase, Domain 1"/>
    <property type="match status" value="1"/>
</dbReference>
<evidence type="ECO:0000256" key="5">
    <source>
        <dbReference type="ARBA" id="ARBA00022691"/>
    </source>
</evidence>
<dbReference type="InterPro" id="IPR035996">
    <property type="entry name" value="4pyrrol_Methylase_sf"/>
</dbReference>
<dbReference type="SUPFAM" id="SSF53790">
    <property type="entry name" value="Tetrapyrrole methylase"/>
    <property type="match status" value="1"/>
</dbReference>
<feature type="domain" description="Tetrapyrrole methylase" evidence="6">
    <location>
        <begin position="1"/>
        <end position="199"/>
    </location>
</feature>
<comment type="pathway">
    <text evidence="1">Cofactor biosynthesis; adenosylcobalamin biosynthesis.</text>
</comment>
<dbReference type="InterPro" id="IPR014777">
    <property type="entry name" value="4pyrrole_Mease_sub1"/>
</dbReference>
<dbReference type="Gene3D" id="3.30.950.10">
    <property type="entry name" value="Methyltransferase, Cobalt-precorrin-4 Transmethylase, Domain 2"/>
    <property type="match status" value="1"/>
</dbReference>
<dbReference type="CDD" id="cd11646">
    <property type="entry name" value="Precorrin_3B_C17_MT"/>
    <property type="match status" value="1"/>
</dbReference>
<dbReference type="InterPro" id="IPR000878">
    <property type="entry name" value="4pyrrol_Mease"/>
</dbReference>
<dbReference type="InterPro" id="IPR006363">
    <property type="entry name" value="Cbl_synth_CobJ/CibH_dom"/>
</dbReference>
<dbReference type="GO" id="GO:0008168">
    <property type="term" value="F:methyltransferase activity"/>
    <property type="evidence" value="ECO:0007669"/>
    <property type="project" value="UniProtKB-KW"/>
</dbReference>
<evidence type="ECO:0000313" key="7">
    <source>
        <dbReference type="EMBL" id="CFY06960.1"/>
    </source>
</evidence>
<gene>
    <name evidence="7" type="ORF">2643</name>
</gene>
<dbReference type="STRING" id="690567.2643"/>
<name>A0A0E4C9N2_9FIRM</name>
<evidence type="ECO:0000256" key="3">
    <source>
        <dbReference type="ARBA" id="ARBA00022603"/>
    </source>
</evidence>
<dbReference type="InterPro" id="IPR014776">
    <property type="entry name" value="4pyrrole_Mease_sub2"/>
</dbReference>